<dbReference type="KEGG" id="tpv:TP02_0865"/>
<organism evidence="1 2">
    <name type="scientific">Theileria parva</name>
    <name type="common">East coast fever infection agent</name>
    <dbReference type="NCBI Taxonomy" id="5875"/>
    <lineage>
        <taxon>Eukaryota</taxon>
        <taxon>Sar</taxon>
        <taxon>Alveolata</taxon>
        <taxon>Apicomplexa</taxon>
        <taxon>Aconoidasida</taxon>
        <taxon>Piroplasmida</taxon>
        <taxon>Theileriidae</taxon>
        <taxon>Theileria</taxon>
    </lineage>
</organism>
<sequence length="199" mass="23386">MTQTQYKAKLINGKPFLYQKSTPQGEWEDITQTLYNVDHLELYDLDINLTRIKECRTRLCGLIFKISLNFMCYHLKLGDKLLWSYCEDPFQGLPIQLLFNLKRNTMSLLFKENRLKSLDMVGYSNDWVEPGKLLTRFKTRRTITDGKTEVIMFGEEQCLEVEIQGKIIWKHEEGPVPISLISDPHTHTLVFPNHYTLIL</sequence>
<dbReference type="InParanoid" id="Q4N3X3"/>
<evidence type="ECO:0000313" key="2">
    <source>
        <dbReference type="Proteomes" id="UP000001949"/>
    </source>
</evidence>
<dbReference type="EMBL" id="AAGK01000002">
    <property type="protein sequence ID" value="EAN33150.1"/>
    <property type="molecule type" value="Genomic_DNA"/>
</dbReference>
<proteinExistence type="predicted"/>
<accession>Q4N3X3</accession>
<keyword evidence="2" id="KW-1185">Reference proteome</keyword>
<dbReference type="GeneID" id="3502141"/>
<dbReference type="RefSeq" id="XP_765433.1">
    <property type="nucleotide sequence ID" value="XM_760340.1"/>
</dbReference>
<dbReference type="Proteomes" id="UP000001949">
    <property type="component" value="Unassembled WGS sequence"/>
</dbReference>
<gene>
    <name evidence="1" type="ordered locus">TP02_0865</name>
</gene>
<dbReference type="AlphaFoldDB" id="Q4N3X3"/>
<dbReference type="VEuPathDB" id="PiroplasmaDB:TpMuguga_02g00865"/>
<reference evidence="1 2" key="1">
    <citation type="journal article" date="2005" name="Science">
        <title>Genome sequence of Theileria parva, a bovine pathogen that transforms lymphocytes.</title>
        <authorList>
            <person name="Gardner M.J."/>
            <person name="Bishop R."/>
            <person name="Shah T."/>
            <person name="de Villiers E.P."/>
            <person name="Carlton J.M."/>
            <person name="Hall N."/>
            <person name="Ren Q."/>
            <person name="Paulsen I.T."/>
            <person name="Pain A."/>
            <person name="Berriman M."/>
            <person name="Wilson R.J.M."/>
            <person name="Sato S."/>
            <person name="Ralph S.A."/>
            <person name="Mann D.J."/>
            <person name="Xiong Z."/>
            <person name="Shallom S.J."/>
            <person name="Weidman J."/>
            <person name="Jiang L."/>
            <person name="Lynn J."/>
            <person name="Weaver B."/>
            <person name="Shoaibi A."/>
            <person name="Domingo A.R."/>
            <person name="Wasawo D."/>
            <person name="Crabtree J."/>
            <person name="Wortman J.R."/>
            <person name="Haas B."/>
            <person name="Angiuoli S.V."/>
            <person name="Creasy T.H."/>
            <person name="Lu C."/>
            <person name="Suh B."/>
            <person name="Silva J.C."/>
            <person name="Utterback T.R."/>
            <person name="Feldblyum T.V."/>
            <person name="Pertea M."/>
            <person name="Allen J."/>
            <person name="Nierman W.C."/>
            <person name="Taracha E.L.N."/>
            <person name="Salzberg S.L."/>
            <person name="White O.R."/>
            <person name="Fitzhugh H.A."/>
            <person name="Morzaria S."/>
            <person name="Venter J.C."/>
            <person name="Fraser C.M."/>
            <person name="Nene V."/>
        </authorList>
    </citation>
    <scope>NUCLEOTIDE SEQUENCE [LARGE SCALE GENOMIC DNA]</scope>
    <source>
        <strain evidence="1 2">Muguga</strain>
    </source>
</reference>
<evidence type="ECO:0000313" key="1">
    <source>
        <dbReference type="EMBL" id="EAN33150.1"/>
    </source>
</evidence>
<comment type="caution">
    <text evidence="1">The sequence shown here is derived from an EMBL/GenBank/DDBJ whole genome shotgun (WGS) entry which is preliminary data.</text>
</comment>
<protein>
    <submittedName>
        <fullName evidence="1">Uncharacterized protein</fullName>
    </submittedName>
</protein>
<name>Q4N3X3_THEPA</name>
<dbReference type="eggNOG" id="ENOG502QY7C">
    <property type="taxonomic scope" value="Eukaryota"/>
</dbReference>